<sequence>MSGRLPVGRAVAALAVFSALGYGVMRAVTPSDEEFYNALAPDLKRKVDERRAQNVDRERLSKLQSLDSALQSPINRKPIGGDHEPHNKIRKKCLDDLSGIYDGHAPPTLKSEKCFDNKGEPLVLNIRGANAPNVKA</sequence>
<name>F4RD85_MELLP</name>
<dbReference type="GeneID" id="18922135"/>
<accession>F4RD85</accession>
<evidence type="ECO:0000256" key="1">
    <source>
        <dbReference type="SAM" id="MobiDB-lite"/>
    </source>
</evidence>
<gene>
    <name evidence="2" type="ORF">MELLADRAFT_104002</name>
</gene>
<dbReference type="EMBL" id="GL883097">
    <property type="protein sequence ID" value="EGG09357.1"/>
    <property type="molecule type" value="Genomic_DNA"/>
</dbReference>
<evidence type="ECO:0000313" key="3">
    <source>
        <dbReference type="Proteomes" id="UP000001072"/>
    </source>
</evidence>
<evidence type="ECO:0000313" key="2">
    <source>
        <dbReference type="EMBL" id="EGG09357.1"/>
    </source>
</evidence>
<feature type="region of interest" description="Disordered" evidence="1">
    <location>
        <begin position="62"/>
        <end position="87"/>
    </location>
</feature>
<dbReference type="AlphaFoldDB" id="F4RD85"/>
<dbReference type="InParanoid" id="F4RD85"/>
<dbReference type="KEGG" id="mlr:MELLADRAFT_104002"/>
<dbReference type="Proteomes" id="UP000001072">
    <property type="component" value="Unassembled WGS sequence"/>
</dbReference>
<dbReference type="STRING" id="747676.F4RD85"/>
<dbReference type="eggNOG" id="ENOG502SBJR">
    <property type="taxonomic scope" value="Eukaryota"/>
</dbReference>
<keyword evidence="3" id="KW-1185">Reference proteome</keyword>
<protein>
    <submittedName>
        <fullName evidence="2">Uncharacterized protein</fullName>
    </submittedName>
</protein>
<feature type="compositionally biased region" description="Polar residues" evidence="1">
    <location>
        <begin position="62"/>
        <end position="74"/>
    </location>
</feature>
<dbReference type="HOGENOM" id="CLU_1875877_0_0_1"/>
<reference evidence="3" key="1">
    <citation type="journal article" date="2011" name="Proc. Natl. Acad. Sci. U.S.A.">
        <title>Obligate biotrophy features unraveled by the genomic analysis of rust fungi.</title>
        <authorList>
            <person name="Duplessis S."/>
            <person name="Cuomo C.A."/>
            <person name="Lin Y.-C."/>
            <person name="Aerts A."/>
            <person name="Tisserant E."/>
            <person name="Veneault-Fourrey C."/>
            <person name="Joly D.L."/>
            <person name="Hacquard S."/>
            <person name="Amselem J."/>
            <person name="Cantarel B.L."/>
            <person name="Chiu R."/>
            <person name="Coutinho P.M."/>
            <person name="Feau N."/>
            <person name="Field M."/>
            <person name="Frey P."/>
            <person name="Gelhaye E."/>
            <person name="Goldberg J."/>
            <person name="Grabherr M.G."/>
            <person name="Kodira C.D."/>
            <person name="Kohler A."/>
            <person name="Kuees U."/>
            <person name="Lindquist E.A."/>
            <person name="Lucas S.M."/>
            <person name="Mago R."/>
            <person name="Mauceli E."/>
            <person name="Morin E."/>
            <person name="Murat C."/>
            <person name="Pangilinan J.L."/>
            <person name="Park R."/>
            <person name="Pearson M."/>
            <person name="Quesneville H."/>
            <person name="Rouhier N."/>
            <person name="Sakthikumar S."/>
            <person name="Salamov A.A."/>
            <person name="Schmutz J."/>
            <person name="Selles B."/>
            <person name="Shapiro H."/>
            <person name="Tanguay P."/>
            <person name="Tuskan G.A."/>
            <person name="Henrissat B."/>
            <person name="Van de Peer Y."/>
            <person name="Rouze P."/>
            <person name="Ellis J.G."/>
            <person name="Dodds P.N."/>
            <person name="Schein J.E."/>
            <person name="Zhong S."/>
            <person name="Hamelin R.C."/>
            <person name="Grigoriev I.V."/>
            <person name="Szabo L.J."/>
            <person name="Martin F."/>
        </authorList>
    </citation>
    <scope>NUCLEOTIDE SEQUENCE [LARGE SCALE GENOMIC DNA]</scope>
    <source>
        <strain evidence="3">98AG31 / pathotype 3-4-7</strain>
    </source>
</reference>
<organism evidence="3">
    <name type="scientific">Melampsora larici-populina (strain 98AG31 / pathotype 3-4-7)</name>
    <name type="common">Poplar leaf rust fungus</name>
    <dbReference type="NCBI Taxonomy" id="747676"/>
    <lineage>
        <taxon>Eukaryota</taxon>
        <taxon>Fungi</taxon>
        <taxon>Dikarya</taxon>
        <taxon>Basidiomycota</taxon>
        <taxon>Pucciniomycotina</taxon>
        <taxon>Pucciniomycetes</taxon>
        <taxon>Pucciniales</taxon>
        <taxon>Melampsoraceae</taxon>
        <taxon>Melampsora</taxon>
    </lineage>
</organism>
<proteinExistence type="predicted"/>
<dbReference type="OrthoDB" id="2496319at2759"/>
<dbReference type="VEuPathDB" id="FungiDB:MELLADRAFT_104002"/>
<dbReference type="RefSeq" id="XP_007407084.1">
    <property type="nucleotide sequence ID" value="XM_007407022.1"/>
</dbReference>